<dbReference type="AlphaFoldDB" id="A0A9N7TRT6"/>
<sequence length="146" mass="16443">MCQCAVFRTQEKIKGLSDLLLMVVHIVSITTCLKMFCPRGRGRDKTDLNWPVTWCPVLVLVHRVTWCPVLVLVHRVTWCPVLVLVHQVTWCDHDDELEPGVDTRPPSSSELSFTTSRDSNPSLQLSEPLSHHAAGPHACDLNTHEV</sequence>
<accession>A0A9N7TRT6</accession>
<organism evidence="2 3">
    <name type="scientific">Pleuronectes platessa</name>
    <name type="common">European plaice</name>
    <dbReference type="NCBI Taxonomy" id="8262"/>
    <lineage>
        <taxon>Eukaryota</taxon>
        <taxon>Metazoa</taxon>
        <taxon>Chordata</taxon>
        <taxon>Craniata</taxon>
        <taxon>Vertebrata</taxon>
        <taxon>Euteleostomi</taxon>
        <taxon>Actinopterygii</taxon>
        <taxon>Neopterygii</taxon>
        <taxon>Teleostei</taxon>
        <taxon>Neoteleostei</taxon>
        <taxon>Acanthomorphata</taxon>
        <taxon>Carangaria</taxon>
        <taxon>Pleuronectiformes</taxon>
        <taxon>Pleuronectoidei</taxon>
        <taxon>Pleuronectidae</taxon>
        <taxon>Pleuronectes</taxon>
    </lineage>
</organism>
<proteinExistence type="predicted"/>
<evidence type="ECO:0000313" key="2">
    <source>
        <dbReference type="EMBL" id="CAB1417429.1"/>
    </source>
</evidence>
<comment type="caution">
    <text evidence="2">The sequence shown here is derived from an EMBL/GenBank/DDBJ whole genome shotgun (WGS) entry which is preliminary data.</text>
</comment>
<evidence type="ECO:0000256" key="1">
    <source>
        <dbReference type="SAM" id="MobiDB-lite"/>
    </source>
</evidence>
<dbReference type="EMBL" id="CADEAL010000264">
    <property type="protein sequence ID" value="CAB1417429.1"/>
    <property type="molecule type" value="Genomic_DNA"/>
</dbReference>
<feature type="compositionally biased region" description="Polar residues" evidence="1">
    <location>
        <begin position="105"/>
        <end position="127"/>
    </location>
</feature>
<feature type="region of interest" description="Disordered" evidence="1">
    <location>
        <begin position="99"/>
        <end position="136"/>
    </location>
</feature>
<evidence type="ECO:0000313" key="3">
    <source>
        <dbReference type="Proteomes" id="UP001153269"/>
    </source>
</evidence>
<keyword evidence="3" id="KW-1185">Reference proteome</keyword>
<dbReference type="Proteomes" id="UP001153269">
    <property type="component" value="Unassembled WGS sequence"/>
</dbReference>
<gene>
    <name evidence="2" type="ORF">PLEPLA_LOCUS5231</name>
</gene>
<protein>
    <submittedName>
        <fullName evidence="2">Uncharacterized protein</fullName>
    </submittedName>
</protein>
<reference evidence="2" key="1">
    <citation type="submission" date="2020-03" db="EMBL/GenBank/DDBJ databases">
        <authorList>
            <person name="Weist P."/>
        </authorList>
    </citation>
    <scope>NUCLEOTIDE SEQUENCE</scope>
</reference>
<name>A0A9N7TRT6_PLEPL</name>